<dbReference type="PANTHER" id="PTHR43451:SF1">
    <property type="entry name" value="ACETYLTRANSFERASE"/>
    <property type="match status" value="1"/>
</dbReference>
<dbReference type="HOGENOM" id="CLU_087351_0_1_6"/>
<dbReference type="SUPFAM" id="SSF55729">
    <property type="entry name" value="Acyl-CoA N-acyltransferases (Nat)"/>
    <property type="match status" value="1"/>
</dbReference>
<keyword evidence="2" id="KW-0808">Transferase</keyword>
<dbReference type="EMBL" id="CP000851">
    <property type="protein sequence ID" value="ABV86626.1"/>
    <property type="molecule type" value="Genomic_DNA"/>
</dbReference>
<dbReference type="eggNOG" id="COG1246">
    <property type="taxonomic scope" value="Bacteria"/>
</dbReference>
<proteinExistence type="predicted"/>
<accession>A8H239</accession>
<dbReference type="GO" id="GO:0016747">
    <property type="term" value="F:acyltransferase activity, transferring groups other than amino-acyl groups"/>
    <property type="evidence" value="ECO:0007669"/>
    <property type="project" value="InterPro"/>
</dbReference>
<dbReference type="STRING" id="398579.Spea_1299"/>
<evidence type="ECO:0000313" key="3">
    <source>
        <dbReference type="Proteomes" id="UP000002608"/>
    </source>
</evidence>
<evidence type="ECO:0000313" key="2">
    <source>
        <dbReference type="EMBL" id="ABV86626.1"/>
    </source>
</evidence>
<protein>
    <submittedName>
        <fullName evidence="2">GCN5-related N-acetyltransferase</fullName>
    </submittedName>
</protein>
<name>A8H239_SHEPA</name>
<dbReference type="Proteomes" id="UP000002608">
    <property type="component" value="Chromosome"/>
</dbReference>
<dbReference type="InterPro" id="IPR016181">
    <property type="entry name" value="Acyl_CoA_acyltransferase"/>
</dbReference>
<reference evidence="2 3" key="1">
    <citation type="submission" date="2007-10" db="EMBL/GenBank/DDBJ databases">
        <title>Complete sequence of Shewanella pealeana ATCC 700345.</title>
        <authorList>
            <consortium name="US DOE Joint Genome Institute"/>
            <person name="Copeland A."/>
            <person name="Lucas S."/>
            <person name="Lapidus A."/>
            <person name="Barry K."/>
            <person name="Glavina del Rio T."/>
            <person name="Dalin E."/>
            <person name="Tice H."/>
            <person name="Pitluck S."/>
            <person name="Chertkov O."/>
            <person name="Brettin T."/>
            <person name="Bruce D."/>
            <person name="Detter J.C."/>
            <person name="Han C."/>
            <person name="Schmutz J."/>
            <person name="Larimer F."/>
            <person name="Land M."/>
            <person name="Hauser L."/>
            <person name="Kyrpides N."/>
            <person name="Kim E."/>
            <person name="Zhao J.-S.Z."/>
            <person name="Manno D."/>
            <person name="Hawari J."/>
            <person name="Richardson P."/>
        </authorList>
    </citation>
    <scope>NUCLEOTIDE SEQUENCE [LARGE SCALE GENOMIC DNA]</scope>
    <source>
        <strain evidence="3">ATCC 700345 / ANG-SQ1</strain>
    </source>
</reference>
<evidence type="ECO:0000259" key="1">
    <source>
        <dbReference type="PROSITE" id="PS51186"/>
    </source>
</evidence>
<dbReference type="OrthoDB" id="5355033at2"/>
<dbReference type="RefSeq" id="WP_012154552.1">
    <property type="nucleotide sequence ID" value="NC_009901.1"/>
</dbReference>
<dbReference type="KEGG" id="spl:Spea_1299"/>
<keyword evidence="3" id="KW-1185">Reference proteome</keyword>
<dbReference type="Pfam" id="PF13673">
    <property type="entry name" value="Acetyltransf_10"/>
    <property type="match status" value="1"/>
</dbReference>
<dbReference type="AlphaFoldDB" id="A8H239"/>
<gene>
    <name evidence="2" type="ordered locus">Spea_1299</name>
</gene>
<sequence>MKQPVFTVRPFVINDVTELAQVFHLSIKQGAASHYSEQERAVWSPNLRSDEVWLERLSGTLTWVAEANQRIIGFINLKKPSDLNGDSHIDIEQATAGFLTQAEVDCLFTHPEFVGMGVAKALYLELEKKALTLGVKQLAVQASYLAKPVFERFAFQTIKQNSHNKGDQVLVNFSMVKPLA</sequence>
<feature type="domain" description="N-acetyltransferase" evidence="1">
    <location>
        <begin position="22"/>
        <end position="180"/>
    </location>
</feature>
<dbReference type="InterPro" id="IPR000182">
    <property type="entry name" value="GNAT_dom"/>
</dbReference>
<dbReference type="CDD" id="cd04301">
    <property type="entry name" value="NAT_SF"/>
    <property type="match status" value="1"/>
</dbReference>
<dbReference type="Gene3D" id="3.40.630.30">
    <property type="match status" value="1"/>
</dbReference>
<dbReference type="PROSITE" id="PS51186">
    <property type="entry name" value="GNAT"/>
    <property type="match status" value="1"/>
</dbReference>
<organism evidence="2 3">
    <name type="scientific">Shewanella pealeana (strain ATCC 700345 / ANG-SQ1)</name>
    <dbReference type="NCBI Taxonomy" id="398579"/>
    <lineage>
        <taxon>Bacteria</taxon>
        <taxon>Pseudomonadati</taxon>
        <taxon>Pseudomonadota</taxon>
        <taxon>Gammaproteobacteria</taxon>
        <taxon>Alteromonadales</taxon>
        <taxon>Shewanellaceae</taxon>
        <taxon>Shewanella</taxon>
    </lineage>
</organism>
<dbReference type="PANTHER" id="PTHR43451">
    <property type="entry name" value="ACETYLTRANSFERASE (GNAT) FAMILY PROTEIN"/>
    <property type="match status" value="1"/>
</dbReference>
<dbReference type="InterPro" id="IPR052564">
    <property type="entry name" value="N-acetyltrans/Recomb-assoc"/>
</dbReference>